<name>A0A3M8RH66_9PROT</name>
<dbReference type="CDD" id="cd00756">
    <property type="entry name" value="MoaE"/>
    <property type="match status" value="1"/>
</dbReference>
<proteinExistence type="inferred from homology"/>
<dbReference type="Pfam" id="PF02391">
    <property type="entry name" value="MoaE"/>
    <property type="match status" value="1"/>
</dbReference>
<comment type="similarity">
    <text evidence="2">Belongs to the MoaE family.</text>
</comment>
<dbReference type="SUPFAM" id="SSF54690">
    <property type="entry name" value="Molybdopterin synthase subunit MoaE"/>
    <property type="match status" value="1"/>
</dbReference>
<dbReference type="EC" id="2.8.1.12" evidence="3"/>
<organism evidence="13">
    <name type="scientific">Acidithiobacillus sulfuriphilus</name>
    <dbReference type="NCBI Taxonomy" id="1867749"/>
    <lineage>
        <taxon>Bacteria</taxon>
        <taxon>Pseudomonadati</taxon>
        <taxon>Pseudomonadota</taxon>
        <taxon>Acidithiobacillia</taxon>
        <taxon>Acidithiobacillales</taxon>
        <taxon>Acidithiobacillaceae</taxon>
        <taxon>Acidithiobacillus</taxon>
    </lineage>
</organism>
<dbReference type="EMBL" id="RIZI01000128">
    <property type="protein sequence ID" value="RNF67959.1"/>
    <property type="molecule type" value="Genomic_DNA"/>
</dbReference>
<protein>
    <recommendedName>
        <fullName evidence="4">Molybdopterin synthase catalytic subunit</fullName>
        <ecNumber evidence="3">2.8.1.12</ecNumber>
    </recommendedName>
    <alternativeName>
        <fullName evidence="9">MPT synthase subunit 2</fullName>
    </alternativeName>
    <alternativeName>
        <fullName evidence="7">Molybdenum cofactor biosynthesis protein E</fullName>
    </alternativeName>
    <alternativeName>
        <fullName evidence="8">Molybdopterin-converting factor large subunit</fullName>
    </alternativeName>
    <alternativeName>
        <fullName evidence="10">Molybdopterin-converting factor subunit 2</fullName>
    </alternativeName>
</protein>
<evidence type="ECO:0000256" key="3">
    <source>
        <dbReference type="ARBA" id="ARBA00011950"/>
    </source>
</evidence>
<dbReference type="PANTHER" id="PTHR23404">
    <property type="entry name" value="MOLYBDOPTERIN SYNTHASE RELATED"/>
    <property type="match status" value="1"/>
</dbReference>
<reference evidence="13" key="1">
    <citation type="submission" date="2018-10" db="EMBL/GenBank/DDBJ databases">
        <title>Acidithiobacillus sulfuriphilus sp. nov.: an extremely acidophilic sulfur-oxidizing chemolithotroph isolated from a neutral pH environment.</title>
        <authorList>
            <person name="Falagan C."/>
            <person name="Moya-Beltran A."/>
            <person name="Quatrini R."/>
            <person name="Johnson D.B."/>
        </authorList>
    </citation>
    <scope>NUCLEOTIDE SEQUENCE [LARGE SCALE GENOMIC DNA]</scope>
    <source>
        <strain evidence="13">CJ-2</strain>
    </source>
</reference>
<sequence length="167" mass="18537">MLVKVQAADFDSQAEINAFPQEGIRGAGGLVSFVGTVRDYSDAADILAMEIEHYPGMTERELERISAEARAHYDILDSLIIHRFGRLGPNERIVQVTVWARHRAAAFDACRFLIDVLKTSAPFWKREITPTGMRWVTDCPGCRAGTREGHSHGVAPAVGHQHSSMHK</sequence>
<evidence type="ECO:0000313" key="13">
    <source>
        <dbReference type="EMBL" id="RNF67959.1"/>
    </source>
</evidence>
<evidence type="ECO:0000256" key="10">
    <source>
        <dbReference type="ARBA" id="ARBA00032474"/>
    </source>
</evidence>
<evidence type="ECO:0000256" key="4">
    <source>
        <dbReference type="ARBA" id="ARBA00013858"/>
    </source>
</evidence>
<comment type="subunit">
    <text evidence="6">Heterotetramer of 2 MoaD subunits and 2 MoaE subunits. Also stable as homodimer. The enzyme changes between these two forms during catalysis.</text>
</comment>
<dbReference type="OrthoDB" id="9803224at2"/>
<dbReference type="RefSeq" id="WP_123102270.1">
    <property type="nucleotide sequence ID" value="NZ_CP127527.1"/>
</dbReference>
<evidence type="ECO:0000256" key="1">
    <source>
        <dbReference type="ARBA" id="ARBA00005046"/>
    </source>
</evidence>
<gene>
    <name evidence="13" type="ORF">EC580_03620</name>
</gene>
<dbReference type="Gene3D" id="3.90.1170.40">
    <property type="entry name" value="Molybdopterin biosynthesis MoaE subunit"/>
    <property type="match status" value="1"/>
</dbReference>
<evidence type="ECO:0000256" key="7">
    <source>
        <dbReference type="ARBA" id="ARBA00029745"/>
    </source>
</evidence>
<dbReference type="InterPro" id="IPR003448">
    <property type="entry name" value="Mopterin_biosynth_MoaE"/>
</dbReference>
<dbReference type="GO" id="GO:0006777">
    <property type="term" value="P:Mo-molybdopterin cofactor biosynthetic process"/>
    <property type="evidence" value="ECO:0007669"/>
    <property type="project" value="UniProtKB-KW"/>
</dbReference>
<dbReference type="InterPro" id="IPR036563">
    <property type="entry name" value="MoaE_sf"/>
</dbReference>
<evidence type="ECO:0000256" key="8">
    <source>
        <dbReference type="ARBA" id="ARBA00030407"/>
    </source>
</evidence>
<evidence type="ECO:0000256" key="6">
    <source>
        <dbReference type="ARBA" id="ARBA00026066"/>
    </source>
</evidence>
<comment type="caution">
    <text evidence="13">The sequence shown here is derived from an EMBL/GenBank/DDBJ whole genome shotgun (WGS) entry which is preliminary data.</text>
</comment>
<evidence type="ECO:0000256" key="11">
    <source>
        <dbReference type="ARBA" id="ARBA00049878"/>
    </source>
</evidence>
<evidence type="ECO:0000256" key="9">
    <source>
        <dbReference type="ARBA" id="ARBA00030781"/>
    </source>
</evidence>
<evidence type="ECO:0000256" key="5">
    <source>
        <dbReference type="ARBA" id="ARBA00023150"/>
    </source>
</evidence>
<evidence type="ECO:0000256" key="2">
    <source>
        <dbReference type="ARBA" id="ARBA00005426"/>
    </source>
</evidence>
<dbReference type="GO" id="GO:0030366">
    <property type="term" value="F:molybdopterin synthase activity"/>
    <property type="evidence" value="ECO:0007669"/>
    <property type="project" value="UniProtKB-EC"/>
</dbReference>
<comment type="pathway">
    <text evidence="1">Cofactor biosynthesis; molybdopterin biosynthesis.</text>
</comment>
<accession>A0A3M8RH66</accession>
<keyword evidence="5" id="KW-0501">Molybdenum cofactor biosynthesis</keyword>
<feature type="region of interest" description="Disordered" evidence="12">
    <location>
        <begin position="146"/>
        <end position="167"/>
    </location>
</feature>
<dbReference type="AlphaFoldDB" id="A0A3M8RH66"/>
<dbReference type="UniPathway" id="UPA00344"/>
<evidence type="ECO:0000256" key="12">
    <source>
        <dbReference type="SAM" id="MobiDB-lite"/>
    </source>
</evidence>
<comment type="catalytic activity">
    <reaction evidence="11">
        <text>2 [molybdopterin-synthase sulfur-carrier protein]-C-terminal-Gly-aminoethanethioate + cyclic pyranopterin phosphate + H2O = molybdopterin + 2 [molybdopterin-synthase sulfur-carrier protein]-C-terminal Gly-Gly + 2 H(+)</text>
        <dbReference type="Rhea" id="RHEA:26333"/>
        <dbReference type="Rhea" id="RHEA-COMP:12202"/>
        <dbReference type="Rhea" id="RHEA-COMP:19907"/>
        <dbReference type="ChEBI" id="CHEBI:15377"/>
        <dbReference type="ChEBI" id="CHEBI:15378"/>
        <dbReference type="ChEBI" id="CHEBI:58698"/>
        <dbReference type="ChEBI" id="CHEBI:59648"/>
        <dbReference type="ChEBI" id="CHEBI:90778"/>
        <dbReference type="ChEBI" id="CHEBI:232372"/>
        <dbReference type="EC" id="2.8.1.12"/>
    </reaction>
</comment>